<dbReference type="GO" id="GO:0006508">
    <property type="term" value="P:proteolysis"/>
    <property type="evidence" value="ECO:0007669"/>
    <property type="project" value="UniProtKB-KW"/>
</dbReference>
<proteinExistence type="inferred from homology"/>
<comment type="catalytic activity">
    <reaction evidence="1">
        <text>Thiol-dependent hydrolysis of ester, thioester, amide, peptide and isopeptide bonds formed by the C-terminal Gly of ubiquitin (a 76-residue protein attached to proteins as an intracellular targeting signal).</text>
        <dbReference type="EC" id="3.4.19.12"/>
    </reaction>
</comment>
<dbReference type="Gene3D" id="2.60.210.10">
    <property type="entry name" value="Apoptosis, Tumor Necrosis Factor Receptor Associated Protein 2, Chain A"/>
    <property type="match status" value="1"/>
</dbReference>
<dbReference type="PANTHER" id="PTHR24006:SF644">
    <property type="entry name" value="UBIQUITIN CARBOXYL-TERMINAL HYDROLASE 7"/>
    <property type="match status" value="1"/>
</dbReference>
<dbReference type="SMART" id="SM00061">
    <property type="entry name" value="MATH"/>
    <property type="match status" value="1"/>
</dbReference>
<dbReference type="GO" id="GO:0005634">
    <property type="term" value="C:nucleus"/>
    <property type="evidence" value="ECO:0007669"/>
    <property type="project" value="UniProtKB-SubCell"/>
</dbReference>
<keyword evidence="9" id="KW-0539">Nucleus</keyword>
<dbReference type="Proteomes" id="UP000800092">
    <property type="component" value="Unassembled WGS sequence"/>
</dbReference>
<dbReference type="GO" id="GO:0004175">
    <property type="term" value="F:endopeptidase activity"/>
    <property type="evidence" value="ECO:0007669"/>
    <property type="project" value="UniProtKB-ARBA"/>
</dbReference>
<dbReference type="GO" id="GO:0140492">
    <property type="term" value="F:metal-dependent deubiquitinase activity"/>
    <property type="evidence" value="ECO:0007669"/>
    <property type="project" value="UniProtKB-ARBA"/>
</dbReference>
<organism evidence="13 14">
    <name type="scientific">Viridothelium virens</name>
    <name type="common">Speckled blister lichen</name>
    <name type="synonym">Trypethelium virens</name>
    <dbReference type="NCBI Taxonomy" id="1048519"/>
    <lineage>
        <taxon>Eukaryota</taxon>
        <taxon>Fungi</taxon>
        <taxon>Dikarya</taxon>
        <taxon>Ascomycota</taxon>
        <taxon>Pezizomycotina</taxon>
        <taxon>Dothideomycetes</taxon>
        <taxon>Dothideomycetes incertae sedis</taxon>
        <taxon>Trypetheliales</taxon>
        <taxon>Trypetheliaceae</taxon>
        <taxon>Viridothelium</taxon>
    </lineage>
</organism>
<keyword evidence="8" id="KW-0788">Thiol protease</keyword>
<dbReference type="FunFam" id="2.60.210.10:FF:000011">
    <property type="entry name" value="Ubiquitin carboxyl-terminal hydrolase 7"/>
    <property type="match status" value="1"/>
</dbReference>
<dbReference type="InterPro" id="IPR024729">
    <property type="entry name" value="USP7_ICP0-binding_dom"/>
</dbReference>
<dbReference type="Gene3D" id="3.10.20.90">
    <property type="entry name" value="Phosphatidylinositol 3-kinase Catalytic Subunit, Chain A, domain 1"/>
    <property type="match status" value="2"/>
</dbReference>
<dbReference type="Pfam" id="PF12436">
    <property type="entry name" value="USP7_ICP0_bdg"/>
    <property type="match status" value="1"/>
</dbReference>
<dbReference type="Pfam" id="PF14533">
    <property type="entry name" value="USP7_C2"/>
    <property type="match status" value="1"/>
</dbReference>
<dbReference type="CDD" id="cd02659">
    <property type="entry name" value="peptidase_C19C"/>
    <property type="match status" value="1"/>
</dbReference>
<dbReference type="InterPro" id="IPR038765">
    <property type="entry name" value="Papain-like_cys_pep_sf"/>
</dbReference>
<dbReference type="InterPro" id="IPR008974">
    <property type="entry name" value="TRAF-like"/>
</dbReference>
<dbReference type="PANTHER" id="PTHR24006">
    <property type="entry name" value="UBIQUITIN CARBOXYL-TERMINAL HYDROLASE"/>
    <property type="match status" value="1"/>
</dbReference>
<feature type="region of interest" description="Disordered" evidence="10">
    <location>
        <begin position="1"/>
        <end position="36"/>
    </location>
</feature>
<dbReference type="AlphaFoldDB" id="A0A6A6HCR1"/>
<keyword evidence="7 13" id="KW-0378">Hydrolase</keyword>
<dbReference type="PROSITE" id="PS50144">
    <property type="entry name" value="MATH"/>
    <property type="match status" value="1"/>
</dbReference>
<dbReference type="GO" id="GO:0005829">
    <property type="term" value="C:cytosol"/>
    <property type="evidence" value="ECO:0007669"/>
    <property type="project" value="TreeGrafter"/>
</dbReference>
<sequence>MDQLGNDMLVEPQEFEEKQDVAIISPDDPVEDADQEPEIRADSFDEMLAKFMPELPDQETESEAYHTWHIQNWRQLTRREHGPVFECGKHPWRILFFPYGNNVDCASFYLEQGFGDKPPDDWYACVQFMLVMWNPNDPTIYLTHSANHRFTADEGDWGFTRFADLRRIFTSNFDNKDRPMVENDSVMVTAYVRVLKDPTGVLWHNFINYDSKKETGMVGLKNQGATCYLNSLLQSLYFTTAFRKAVYQIPTEQEADKANSAYALQRLFYRLQRESGAVSTTELTASFGWESKQIFEQQDVQELSRILMERMEERMKGTEAENALAKMFVGKMKTYISCINVDYESSRIEDFWDIQLNVRGNKSLDDSFKDYIQVETMEGDNKYFAEGYGLQDAKKGVIFETFPQVLHLQLKRFEYDWERDALMKINDRYEFPEVFDASPYLDEKADRSEPYIYHLHGILVHSGDLNAGHYYAFLKPTKDAGYYRFDDDRVTRATKKEALDDNFGGEYASTNGVNGVRNPYTRTFSNKKSNNAYMLVYIRESRQDEVLRTEELVEPPSHLERKLAEERALLEKRRREREEAHLYMNVQVATEDNFRAYQGFDIVQWNAEPNTPPAPKSYKVLKTTTLQAMTQLAAKEIQADPEVCRPWVMVNRQNGTVRPDQPLMFPTMTVEEAAQKYSTKNSTFRIFMETTDLDDEGKPKWGDVVPSADGQPNSRQIILFLKHYDPEKQSLYGVGHVYIGWQQKVSDLAPMILDLMGWPSNSCTLRLWEEIKQNMIEPMKAKITLAASEIQDGDIICFQRGLNDKEIQEIQSRDGCVDAREFYDYLLNRIVIHFRHKTAPEENEKTYFDLTLSKKMTYDQVAAKVGEQIDESPDHLRFFTVNLSTGKPKAVVKRTPASTLASILMPGYGTYSTQNQSTDRLYFEVLELSLAEIETRRPIKVTWLSDGIQKEEQLDLLVPKQGTVHDLILHLQTRVNAGPDRTTTMSSTTGSPDLSQQNGTSTVNTYAAQSAQTIPDDALSQIRVFEVHQGKGTKVVPETYSVTNLSEWLLLYAERIPEEEVLAREKGDLADPGMSLDEDKRDRVIWAMHFDKEVAKAHGVPFCFLVKQVSLIISAFNRLGVT</sequence>
<evidence type="ECO:0000256" key="1">
    <source>
        <dbReference type="ARBA" id="ARBA00000707"/>
    </source>
</evidence>
<dbReference type="PROSITE" id="PS00972">
    <property type="entry name" value="USP_1"/>
    <property type="match status" value="1"/>
</dbReference>
<evidence type="ECO:0000313" key="13">
    <source>
        <dbReference type="EMBL" id="KAF2235914.1"/>
    </source>
</evidence>
<dbReference type="EC" id="3.4.19.12" evidence="4"/>
<gene>
    <name evidence="13" type="ORF">EV356DRAFT_89562</name>
</gene>
<evidence type="ECO:0000256" key="10">
    <source>
        <dbReference type="SAM" id="MobiDB-lite"/>
    </source>
</evidence>
<evidence type="ECO:0000259" key="11">
    <source>
        <dbReference type="PROSITE" id="PS50144"/>
    </source>
</evidence>
<dbReference type="SUPFAM" id="SSF49599">
    <property type="entry name" value="TRAF domain-like"/>
    <property type="match status" value="1"/>
</dbReference>
<feature type="domain" description="MATH" evidence="11">
    <location>
        <begin position="63"/>
        <end position="192"/>
    </location>
</feature>
<dbReference type="SUPFAM" id="SSF54001">
    <property type="entry name" value="Cysteine proteinases"/>
    <property type="match status" value="1"/>
</dbReference>
<comment type="subcellular location">
    <subcellularLocation>
        <location evidence="2">Nucleus</location>
    </subcellularLocation>
</comment>
<dbReference type="InterPro" id="IPR029346">
    <property type="entry name" value="USP_C"/>
</dbReference>
<accession>A0A6A6HCR1</accession>
<dbReference type="PROSITE" id="PS50235">
    <property type="entry name" value="USP_3"/>
    <property type="match status" value="1"/>
</dbReference>
<protein>
    <recommendedName>
        <fullName evidence="4">ubiquitinyl hydrolase 1</fullName>
        <ecNumber evidence="4">3.4.19.12</ecNumber>
    </recommendedName>
</protein>
<feature type="compositionally biased region" description="Polar residues" evidence="10">
    <location>
        <begin position="981"/>
        <end position="1000"/>
    </location>
</feature>
<keyword evidence="14" id="KW-1185">Reference proteome</keyword>
<dbReference type="InterPro" id="IPR050164">
    <property type="entry name" value="Peptidase_C19"/>
</dbReference>
<evidence type="ECO:0000256" key="4">
    <source>
        <dbReference type="ARBA" id="ARBA00012759"/>
    </source>
</evidence>
<dbReference type="FunFam" id="3.90.70.10:FF:000005">
    <property type="entry name" value="Ubiquitin carboxyl-terminal hydrolase 7"/>
    <property type="match status" value="1"/>
</dbReference>
<name>A0A6A6HCR1_VIRVR</name>
<keyword evidence="5" id="KW-0645">Protease</keyword>
<dbReference type="EMBL" id="ML991788">
    <property type="protein sequence ID" value="KAF2235914.1"/>
    <property type="molecule type" value="Genomic_DNA"/>
</dbReference>
<feature type="region of interest" description="Disordered" evidence="10">
    <location>
        <begin position="978"/>
        <end position="1000"/>
    </location>
</feature>
<dbReference type="GO" id="GO:0004843">
    <property type="term" value="F:cysteine-type deubiquitinase activity"/>
    <property type="evidence" value="ECO:0007669"/>
    <property type="project" value="UniProtKB-EC"/>
</dbReference>
<dbReference type="InterPro" id="IPR002083">
    <property type="entry name" value="MATH/TRAF_dom"/>
</dbReference>
<dbReference type="Gene3D" id="3.90.70.10">
    <property type="entry name" value="Cysteine proteinases"/>
    <property type="match status" value="1"/>
</dbReference>
<feature type="domain" description="USP" evidence="12">
    <location>
        <begin position="218"/>
        <end position="540"/>
    </location>
</feature>
<dbReference type="InterPro" id="IPR028889">
    <property type="entry name" value="USP"/>
</dbReference>
<evidence type="ECO:0000259" key="12">
    <source>
        <dbReference type="PROSITE" id="PS50235"/>
    </source>
</evidence>
<reference evidence="13" key="1">
    <citation type="journal article" date="2020" name="Stud. Mycol.">
        <title>101 Dothideomycetes genomes: a test case for predicting lifestyles and emergence of pathogens.</title>
        <authorList>
            <person name="Haridas S."/>
            <person name="Albert R."/>
            <person name="Binder M."/>
            <person name="Bloem J."/>
            <person name="Labutti K."/>
            <person name="Salamov A."/>
            <person name="Andreopoulos B."/>
            <person name="Baker S."/>
            <person name="Barry K."/>
            <person name="Bills G."/>
            <person name="Bluhm B."/>
            <person name="Cannon C."/>
            <person name="Castanera R."/>
            <person name="Culley D."/>
            <person name="Daum C."/>
            <person name="Ezra D."/>
            <person name="Gonzalez J."/>
            <person name="Henrissat B."/>
            <person name="Kuo A."/>
            <person name="Liang C."/>
            <person name="Lipzen A."/>
            <person name="Lutzoni F."/>
            <person name="Magnuson J."/>
            <person name="Mondo S."/>
            <person name="Nolan M."/>
            <person name="Ohm R."/>
            <person name="Pangilinan J."/>
            <person name="Park H.-J."/>
            <person name="Ramirez L."/>
            <person name="Alfaro M."/>
            <person name="Sun H."/>
            <person name="Tritt A."/>
            <person name="Yoshinaga Y."/>
            <person name="Zwiers L.-H."/>
            <person name="Turgeon B."/>
            <person name="Goodwin S."/>
            <person name="Spatafora J."/>
            <person name="Crous P."/>
            <person name="Grigoriev I."/>
        </authorList>
    </citation>
    <scope>NUCLEOTIDE SEQUENCE</scope>
    <source>
        <strain evidence="13">Tuck. ex Michener</strain>
    </source>
</reference>
<comment type="similarity">
    <text evidence="3">Belongs to the peptidase C19 family.</text>
</comment>
<evidence type="ECO:0000256" key="9">
    <source>
        <dbReference type="ARBA" id="ARBA00023242"/>
    </source>
</evidence>
<evidence type="ECO:0000256" key="8">
    <source>
        <dbReference type="ARBA" id="ARBA00022807"/>
    </source>
</evidence>
<dbReference type="PROSITE" id="PS00973">
    <property type="entry name" value="USP_2"/>
    <property type="match status" value="1"/>
</dbReference>
<keyword evidence="6" id="KW-0833">Ubl conjugation pathway</keyword>
<dbReference type="InterPro" id="IPR018200">
    <property type="entry name" value="USP_CS"/>
</dbReference>
<dbReference type="GO" id="GO:0016579">
    <property type="term" value="P:protein deubiquitination"/>
    <property type="evidence" value="ECO:0007669"/>
    <property type="project" value="InterPro"/>
</dbReference>
<dbReference type="InterPro" id="IPR001394">
    <property type="entry name" value="Peptidase_C19_UCH"/>
</dbReference>
<evidence type="ECO:0000256" key="6">
    <source>
        <dbReference type="ARBA" id="ARBA00022786"/>
    </source>
</evidence>
<evidence type="ECO:0000256" key="7">
    <source>
        <dbReference type="ARBA" id="ARBA00022801"/>
    </source>
</evidence>
<dbReference type="Pfam" id="PF00443">
    <property type="entry name" value="UCH"/>
    <property type="match status" value="1"/>
</dbReference>
<evidence type="ECO:0000256" key="3">
    <source>
        <dbReference type="ARBA" id="ARBA00009085"/>
    </source>
</evidence>
<dbReference type="Pfam" id="PF22486">
    <property type="entry name" value="MATH_2"/>
    <property type="match status" value="1"/>
</dbReference>
<dbReference type="OrthoDB" id="289038at2759"/>
<evidence type="ECO:0000313" key="14">
    <source>
        <dbReference type="Proteomes" id="UP000800092"/>
    </source>
</evidence>
<evidence type="ECO:0000256" key="2">
    <source>
        <dbReference type="ARBA" id="ARBA00004123"/>
    </source>
</evidence>
<evidence type="ECO:0000256" key="5">
    <source>
        <dbReference type="ARBA" id="ARBA00022670"/>
    </source>
</evidence>
<dbReference type="GO" id="GO:0031647">
    <property type="term" value="P:regulation of protein stability"/>
    <property type="evidence" value="ECO:0007669"/>
    <property type="project" value="TreeGrafter"/>
</dbReference>